<dbReference type="OrthoDB" id="1546079at2759"/>
<keyword evidence="7 10" id="KW-0326">Glycosidase</keyword>
<dbReference type="GO" id="GO:0016829">
    <property type="term" value="F:lyase activity"/>
    <property type="evidence" value="ECO:0007669"/>
    <property type="project" value="UniProtKB-KW"/>
</dbReference>
<dbReference type="InterPro" id="IPR006626">
    <property type="entry name" value="PbH1"/>
</dbReference>
<evidence type="ECO:0000313" key="13">
    <source>
        <dbReference type="Proteomes" id="UP000772434"/>
    </source>
</evidence>
<gene>
    <name evidence="12" type="ORF">BDP27DRAFT_1433569</name>
</gene>
<dbReference type="InterPro" id="IPR000743">
    <property type="entry name" value="Glyco_hydro_28"/>
</dbReference>
<dbReference type="InterPro" id="IPR050434">
    <property type="entry name" value="Glycosyl_hydrlase_28"/>
</dbReference>
<evidence type="ECO:0000256" key="3">
    <source>
        <dbReference type="ARBA" id="ARBA00022729"/>
    </source>
</evidence>
<evidence type="ECO:0000256" key="11">
    <source>
        <dbReference type="SAM" id="SignalP"/>
    </source>
</evidence>
<dbReference type="SUPFAM" id="SSF51126">
    <property type="entry name" value="Pectin lyase-like"/>
    <property type="match status" value="1"/>
</dbReference>
<dbReference type="EC" id="3.2.1.15" evidence="2"/>
<dbReference type="AlphaFoldDB" id="A0A9P5P4G3"/>
<dbReference type="Pfam" id="PF00295">
    <property type="entry name" value="Glyco_hydro_28"/>
    <property type="match status" value="1"/>
</dbReference>
<proteinExistence type="inferred from homology"/>
<dbReference type="InterPro" id="IPR011050">
    <property type="entry name" value="Pectin_lyase_fold/virulence"/>
</dbReference>
<name>A0A9P5P4G3_9AGAR</name>
<keyword evidence="4" id="KW-0677">Repeat</keyword>
<feature type="signal peptide" evidence="11">
    <location>
        <begin position="1"/>
        <end position="18"/>
    </location>
</feature>
<comment type="catalytic activity">
    <reaction evidence="9">
        <text>(1,4-alpha-D-galacturonosyl)n+m + H2O = (1,4-alpha-D-galacturonosyl)n + (1,4-alpha-D-galacturonosyl)m.</text>
        <dbReference type="EC" id="3.2.1.15"/>
    </reaction>
</comment>
<evidence type="ECO:0000256" key="2">
    <source>
        <dbReference type="ARBA" id="ARBA00012736"/>
    </source>
</evidence>
<keyword evidence="5 10" id="KW-0378">Hydrolase</keyword>
<evidence type="ECO:0000256" key="7">
    <source>
        <dbReference type="ARBA" id="ARBA00023295"/>
    </source>
</evidence>
<evidence type="ECO:0000256" key="8">
    <source>
        <dbReference type="ARBA" id="ARBA00023316"/>
    </source>
</evidence>
<dbReference type="GO" id="GO:0004650">
    <property type="term" value="F:polygalacturonase activity"/>
    <property type="evidence" value="ECO:0007669"/>
    <property type="project" value="UniProtKB-EC"/>
</dbReference>
<evidence type="ECO:0000313" key="12">
    <source>
        <dbReference type="EMBL" id="KAF9056780.1"/>
    </source>
</evidence>
<evidence type="ECO:0000256" key="6">
    <source>
        <dbReference type="ARBA" id="ARBA00023157"/>
    </source>
</evidence>
<dbReference type="EMBL" id="JADNRY010000433">
    <property type="protein sequence ID" value="KAF9056780.1"/>
    <property type="molecule type" value="Genomic_DNA"/>
</dbReference>
<dbReference type="Gene3D" id="2.160.20.10">
    <property type="entry name" value="Single-stranded right-handed beta-helix, Pectin lyase-like"/>
    <property type="match status" value="1"/>
</dbReference>
<dbReference type="Proteomes" id="UP000772434">
    <property type="component" value="Unassembled WGS sequence"/>
</dbReference>
<keyword evidence="12" id="KW-0456">Lyase</keyword>
<dbReference type="GO" id="GO:0045490">
    <property type="term" value="P:pectin catabolic process"/>
    <property type="evidence" value="ECO:0007669"/>
    <property type="project" value="UniProtKB-ARBA"/>
</dbReference>
<protein>
    <recommendedName>
        <fullName evidence="2">endo-polygalacturonase</fullName>
        <ecNumber evidence="2">3.2.1.15</ecNumber>
    </recommendedName>
</protein>
<accession>A0A9P5P4G3</accession>
<keyword evidence="13" id="KW-1185">Reference proteome</keyword>
<keyword evidence="8" id="KW-0961">Cell wall biogenesis/degradation</keyword>
<evidence type="ECO:0000256" key="10">
    <source>
        <dbReference type="RuleBase" id="RU361169"/>
    </source>
</evidence>
<keyword evidence="3 11" id="KW-0732">Signal</keyword>
<dbReference type="PANTHER" id="PTHR31884:SF1">
    <property type="entry name" value="POLYGALACTURONASE"/>
    <property type="match status" value="1"/>
</dbReference>
<sequence length="347" mass="35599">MFLFVFTALACMLSSVASLTPVSTAKRAICIVDSVASSINLLSCTEVIITPFTVPAGNTINITAAPGASILLAGSVTFAQTTTPGPLFTFNTSNALFNGNGFIFEGNGPCTSGGTFKPHPLVEFQGSGTFTNFTIRDSPAQAISIATNPTSLFTAVTVSNGDGNALGSNGEPVGVNTDGFDVSASNVTISGSIVVNQGDCIAITSGNNITFVKKRNVSGVTFTGNLVFESMYGARINVNSNATNASVRNITYTGNTITPGNVNQKYGLLITQSYPEDFGTPGTNSVISNITFNGTPTQQLISTGQSPVVGVNCGNCAGNWSWTSLNATGGIDLVMSGGARLIFNGLS</sequence>
<evidence type="ECO:0000256" key="4">
    <source>
        <dbReference type="ARBA" id="ARBA00022737"/>
    </source>
</evidence>
<feature type="chain" id="PRO_5040266709" description="endo-polygalacturonase" evidence="11">
    <location>
        <begin position="19"/>
        <end position="347"/>
    </location>
</feature>
<evidence type="ECO:0000256" key="1">
    <source>
        <dbReference type="ARBA" id="ARBA00008834"/>
    </source>
</evidence>
<evidence type="ECO:0000256" key="5">
    <source>
        <dbReference type="ARBA" id="ARBA00022801"/>
    </source>
</evidence>
<keyword evidence="6" id="KW-1015">Disulfide bond</keyword>
<dbReference type="GO" id="GO:0005576">
    <property type="term" value="C:extracellular region"/>
    <property type="evidence" value="ECO:0007669"/>
    <property type="project" value="TreeGrafter"/>
</dbReference>
<comment type="similarity">
    <text evidence="1 10">Belongs to the glycosyl hydrolase 28 family.</text>
</comment>
<comment type="caution">
    <text evidence="12">The sequence shown here is derived from an EMBL/GenBank/DDBJ whole genome shotgun (WGS) entry which is preliminary data.</text>
</comment>
<dbReference type="InterPro" id="IPR012334">
    <property type="entry name" value="Pectin_lyas_fold"/>
</dbReference>
<evidence type="ECO:0000256" key="9">
    <source>
        <dbReference type="ARBA" id="ARBA00034074"/>
    </source>
</evidence>
<reference evidence="12" key="1">
    <citation type="submission" date="2020-11" db="EMBL/GenBank/DDBJ databases">
        <authorList>
            <consortium name="DOE Joint Genome Institute"/>
            <person name="Ahrendt S."/>
            <person name="Riley R."/>
            <person name="Andreopoulos W."/>
            <person name="Labutti K."/>
            <person name="Pangilinan J."/>
            <person name="Ruiz-Duenas F.J."/>
            <person name="Barrasa J.M."/>
            <person name="Sanchez-Garcia M."/>
            <person name="Camarero S."/>
            <person name="Miyauchi S."/>
            <person name="Serrano A."/>
            <person name="Linde D."/>
            <person name="Babiker R."/>
            <person name="Drula E."/>
            <person name="Ayuso-Fernandez I."/>
            <person name="Pacheco R."/>
            <person name="Padilla G."/>
            <person name="Ferreira P."/>
            <person name="Barriuso J."/>
            <person name="Kellner H."/>
            <person name="Castanera R."/>
            <person name="Alfaro M."/>
            <person name="Ramirez L."/>
            <person name="Pisabarro A.G."/>
            <person name="Kuo A."/>
            <person name="Tritt A."/>
            <person name="Lipzen A."/>
            <person name="He G."/>
            <person name="Yan M."/>
            <person name="Ng V."/>
            <person name="Cullen D."/>
            <person name="Martin F."/>
            <person name="Rosso M.-N."/>
            <person name="Henrissat B."/>
            <person name="Hibbett D."/>
            <person name="Martinez A.T."/>
            <person name="Grigoriev I.V."/>
        </authorList>
    </citation>
    <scope>NUCLEOTIDE SEQUENCE</scope>
    <source>
        <strain evidence="12">AH 40177</strain>
    </source>
</reference>
<dbReference type="SMART" id="SM00710">
    <property type="entry name" value="PbH1"/>
    <property type="match status" value="5"/>
</dbReference>
<organism evidence="12 13">
    <name type="scientific">Rhodocollybia butyracea</name>
    <dbReference type="NCBI Taxonomy" id="206335"/>
    <lineage>
        <taxon>Eukaryota</taxon>
        <taxon>Fungi</taxon>
        <taxon>Dikarya</taxon>
        <taxon>Basidiomycota</taxon>
        <taxon>Agaricomycotina</taxon>
        <taxon>Agaricomycetes</taxon>
        <taxon>Agaricomycetidae</taxon>
        <taxon>Agaricales</taxon>
        <taxon>Marasmiineae</taxon>
        <taxon>Omphalotaceae</taxon>
        <taxon>Rhodocollybia</taxon>
    </lineage>
</organism>
<dbReference type="PANTHER" id="PTHR31884">
    <property type="entry name" value="POLYGALACTURONASE"/>
    <property type="match status" value="1"/>
</dbReference>
<dbReference type="GO" id="GO:0071555">
    <property type="term" value="P:cell wall organization"/>
    <property type="evidence" value="ECO:0007669"/>
    <property type="project" value="UniProtKB-KW"/>
</dbReference>